<dbReference type="RefSeq" id="WP_190944411.1">
    <property type="nucleotide sequence ID" value="NZ_JACJSI010000119.1"/>
</dbReference>
<protein>
    <recommendedName>
        <fullName evidence="5">NfeD-like C-terminal domain-containing protein</fullName>
    </recommendedName>
</protein>
<evidence type="ECO:0000313" key="4">
    <source>
        <dbReference type="Proteomes" id="UP000623440"/>
    </source>
</evidence>
<keyword evidence="2" id="KW-0812">Transmembrane</keyword>
<feature type="compositionally biased region" description="Polar residues" evidence="1">
    <location>
        <begin position="59"/>
        <end position="74"/>
    </location>
</feature>
<gene>
    <name evidence="3" type="ORF">H6G97_31705</name>
</gene>
<proteinExistence type="predicted"/>
<dbReference type="Proteomes" id="UP000623440">
    <property type="component" value="Unassembled WGS sequence"/>
</dbReference>
<feature type="region of interest" description="Disordered" evidence="1">
    <location>
        <begin position="105"/>
        <end position="136"/>
    </location>
</feature>
<evidence type="ECO:0000256" key="1">
    <source>
        <dbReference type="SAM" id="MobiDB-lite"/>
    </source>
</evidence>
<keyword evidence="2" id="KW-0472">Membrane</keyword>
<dbReference type="EMBL" id="JACJSI010000119">
    <property type="protein sequence ID" value="MBD2533869.1"/>
    <property type="molecule type" value="Genomic_DNA"/>
</dbReference>
<evidence type="ECO:0008006" key="5">
    <source>
        <dbReference type="Google" id="ProtNLM"/>
    </source>
</evidence>
<feature type="transmembrane region" description="Helical" evidence="2">
    <location>
        <begin position="33"/>
        <end position="53"/>
    </location>
</feature>
<accession>A0ABR8DX98</accession>
<evidence type="ECO:0000256" key="2">
    <source>
        <dbReference type="SAM" id="Phobius"/>
    </source>
</evidence>
<name>A0ABR8DX98_9NOSO</name>
<reference evidence="3 4" key="1">
    <citation type="journal article" date="2020" name="ISME J.">
        <title>Comparative genomics reveals insights into cyanobacterial evolution and habitat adaptation.</title>
        <authorList>
            <person name="Chen M.Y."/>
            <person name="Teng W.K."/>
            <person name="Zhao L."/>
            <person name="Hu C.X."/>
            <person name="Zhou Y.K."/>
            <person name="Han B.P."/>
            <person name="Song L.R."/>
            <person name="Shu W.S."/>
        </authorList>
    </citation>
    <scope>NUCLEOTIDE SEQUENCE [LARGE SCALE GENOMIC DNA]</scope>
    <source>
        <strain evidence="3 4">FACHB-838</strain>
    </source>
</reference>
<keyword evidence="2" id="KW-1133">Transmembrane helix</keyword>
<organism evidence="3 4">
    <name type="scientific">Nostoc flagelliforme FACHB-838</name>
    <dbReference type="NCBI Taxonomy" id="2692904"/>
    <lineage>
        <taxon>Bacteria</taxon>
        <taxon>Bacillati</taxon>
        <taxon>Cyanobacteriota</taxon>
        <taxon>Cyanophyceae</taxon>
        <taxon>Nostocales</taxon>
        <taxon>Nostocaceae</taxon>
        <taxon>Nostoc</taxon>
    </lineage>
</organism>
<feature type="region of interest" description="Disordered" evidence="1">
    <location>
        <begin position="59"/>
        <end position="82"/>
    </location>
</feature>
<comment type="caution">
    <text evidence="3">The sequence shown here is derived from an EMBL/GenBank/DDBJ whole genome shotgun (WGS) entry which is preliminary data.</text>
</comment>
<evidence type="ECO:0000313" key="3">
    <source>
        <dbReference type="EMBL" id="MBD2533869.1"/>
    </source>
</evidence>
<sequence length="136" mass="14535">MVTAVVIELALLSGIWAWLSGEVAKTSNVRGLVQMIGAALLGAFLVNILQLIFGNVWGRQSSQPTPSQPDTNPETVVRAGTVVRRTRITGKENIARVTKGDALVEDTQIDGENNKFSVTDDANPPSSPQQNNSPNP</sequence>
<keyword evidence="4" id="KW-1185">Reference proteome</keyword>